<dbReference type="PROSITE" id="PS50012">
    <property type="entry name" value="RCC1_3"/>
    <property type="match status" value="7"/>
</dbReference>
<dbReference type="Gene3D" id="3.30.40.10">
    <property type="entry name" value="Zinc/RING finger domain, C3HC4 (zinc finger)"/>
    <property type="match status" value="1"/>
</dbReference>
<dbReference type="PANTHER" id="PTHR22870">
    <property type="entry name" value="REGULATOR OF CHROMOSOME CONDENSATION"/>
    <property type="match status" value="1"/>
</dbReference>
<sequence length="1065" mass="115228">MADFQRGFAAGRDVEQAITALKKGAYLLKYGRRGKPKFCPFRLANDESLLIWYSGKEEKHLKLSHVSRIIPGQRTAIFKRYPRPEKEYQSFSLIYSDRSLDLICKDKDEAEVWFVGLKALISRGSYPNWRNESRIDRISSDSPCGSTQRNSHNFFTCGSSDTFHKDPGVTERIQIPHESSPRSGLRKAFSDVISYTAVAKGSTQSEAVANSLGSFSSSTADDSNGRASTVDNFRVSLSSAVSPSSQGSCHDDLDALGDVFIWGEGIGEGVLGGGMLRIGSSSAPKMDALLPKALDSTVVLDVQNIACGGRHAVLVTRQGEIFSWGEESGGRLGHGIEKDISHPKLINALSGMNIELAACGEYHTCAVTLSGDLYTWGDGTHNTGLLGNGSEVSHWIPKRLSGQMEGTHVVSISCGPWHTAAITSSGQLFTFGEGTFGALGHGDCSSTRIPREVESLKGLHTVKVACGVWHTAAVVEIVVEASGSDISLSRKLFTWGDGDKGRLGHGDRDSRLIPECVTALNDTDLCQVACGHDITIALTTSGRVYTMGSTVYGQLGCPRSDGKLPTCIGGKINNCFVQEIACGSYHVAILTSKAEVYTWGKGANGQLGHGDNDDRNAPTLVEALKDKQARSVVCGSNFTAVICLHKWVTGADHSICSSCHNAFNFRRKRHNCYNCGLVFCKACSTKKSLKASLAPNTNKPYRVCDDCFTKIKNSMDSGLISRLSRTQSGSISHVSSDLAEKDQLDSRLHGQLSRFSSEPLRLVESRQPKGNRKVEKRFCTSSSLREGISSWGGFSSSKTLASLIGNSKKVFSASVPASRTGSRSTSPASKKPSPLHSAISAPHIPFRTSRVSFDDSKHTNDNLIQEIIGLKAQVENLTYKSQVLEAKLESTSKQLKEATALARDEAEKCKAAKEVIKCLTIQLKDMAERVPGGFTINSESGSVAGQTSNALSLVSTENHLNSLTSLEQGSTDIQANPYLCNRNQAQTEPTDWVVQDEPGVYITLSSLPGGGNDLKRIRFSRKHFSEKQAEKWWAENRIKIFQRHNILGTEKSIGISSAAPGEKAA</sequence>
<dbReference type="Pfam" id="PF01363">
    <property type="entry name" value="FYVE"/>
    <property type="match status" value="1"/>
</dbReference>
<dbReference type="PROSITE" id="PS51514">
    <property type="entry name" value="BRX"/>
    <property type="match status" value="1"/>
</dbReference>
<dbReference type="InterPro" id="IPR000408">
    <property type="entry name" value="Reg_chr_condens"/>
</dbReference>
<dbReference type="SMART" id="SM00064">
    <property type="entry name" value="FYVE"/>
    <property type="match status" value="1"/>
</dbReference>
<feature type="repeat" description="RCC1" evidence="6">
    <location>
        <begin position="371"/>
        <end position="425"/>
    </location>
</feature>
<comment type="caution">
    <text evidence="11">The sequence shown here is derived from an EMBL/GenBank/DDBJ whole genome shotgun (WGS) entry which is preliminary data.</text>
</comment>
<feature type="coiled-coil region" evidence="7">
    <location>
        <begin position="860"/>
        <end position="929"/>
    </location>
</feature>
<feature type="domain" description="FYVE-type" evidence="9">
    <location>
        <begin position="650"/>
        <end position="712"/>
    </location>
</feature>
<dbReference type="InterPro" id="IPR011011">
    <property type="entry name" value="Znf_FYVE_PHD"/>
</dbReference>
<dbReference type="InterPro" id="IPR051210">
    <property type="entry name" value="Ub_ligase/GEF_domain"/>
</dbReference>
<organism evidence="11 12">
    <name type="scientific">Nelumbo nucifera</name>
    <name type="common">Sacred lotus</name>
    <dbReference type="NCBI Taxonomy" id="4432"/>
    <lineage>
        <taxon>Eukaryota</taxon>
        <taxon>Viridiplantae</taxon>
        <taxon>Streptophyta</taxon>
        <taxon>Embryophyta</taxon>
        <taxon>Tracheophyta</taxon>
        <taxon>Spermatophyta</taxon>
        <taxon>Magnoliopsida</taxon>
        <taxon>Proteales</taxon>
        <taxon>Nelumbonaceae</taxon>
        <taxon>Nelumbo</taxon>
    </lineage>
</organism>
<evidence type="ECO:0000256" key="2">
    <source>
        <dbReference type="ARBA" id="ARBA00022737"/>
    </source>
</evidence>
<dbReference type="Pfam" id="PF13713">
    <property type="entry name" value="BRX_N"/>
    <property type="match status" value="1"/>
</dbReference>
<keyword evidence="3 5" id="KW-0863">Zinc-finger</keyword>
<feature type="repeat" description="RCC1" evidence="6">
    <location>
        <begin position="319"/>
        <end position="370"/>
    </location>
</feature>
<dbReference type="InterPro" id="IPR027988">
    <property type="entry name" value="BRX_N"/>
</dbReference>
<dbReference type="PROSITE" id="PS00626">
    <property type="entry name" value="RCC1_2"/>
    <property type="match status" value="3"/>
</dbReference>
<protein>
    <recommendedName>
        <fullName evidence="13">PH, RCC1 and FYVE domains-containing protein 1-like</fullName>
    </recommendedName>
</protein>
<dbReference type="Pfam" id="PF16457">
    <property type="entry name" value="PH_12"/>
    <property type="match status" value="1"/>
</dbReference>
<gene>
    <name evidence="11" type="ORF">HUJ06_010067</name>
</gene>
<dbReference type="InterPro" id="IPR001849">
    <property type="entry name" value="PH_domain"/>
</dbReference>
<feature type="repeat" description="RCC1" evidence="6">
    <location>
        <begin position="594"/>
        <end position="645"/>
    </location>
</feature>
<dbReference type="EMBL" id="DUZY01000003">
    <property type="protein sequence ID" value="DAD31216.1"/>
    <property type="molecule type" value="Genomic_DNA"/>
</dbReference>
<dbReference type="InterPro" id="IPR017455">
    <property type="entry name" value="Znf_FYVE-rel"/>
</dbReference>
<evidence type="ECO:0000256" key="1">
    <source>
        <dbReference type="ARBA" id="ARBA00022723"/>
    </source>
</evidence>
<dbReference type="PRINTS" id="PR00633">
    <property type="entry name" value="RCCNDNSATION"/>
</dbReference>
<evidence type="ECO:0000256" key="6">
    <source>
        <dbReference type="PROSITE-ProRule" id="PRU00235"/>
    </source>
</evidence>
<dbReference type="InterPro" id="IPR009091">
    <property type="entry name" value="RCC1/BLIP-II"/>
</dbReference>
<evidence type="ECO:0000313" key="11">
    <source>
        <dbReference type="EMBL" id="DAD31216.1"/>
    </source>
</evidence>
<dbReference type="InterPro" id="IPR058923">
    <property type="entry name" value="RCC1-like_dom"/>
</dbReference>
<evidence type="ECO:0000256" key="5">
    <source>
        <dbReference type="PROSITE-ProRule" id="PRU00091"/>
    </source>
</evidence>
<proteinExistence type="predicted"/>
<feature type="repeat" description="RCC1" evidence="6">
    <location>
        <begin position="490"/>
        <end position="541"/>
    </location>
</feature>
<evidence type="ECO:0000256" key="8">
    <source>
        <dbReference type="SAM" id="MobiDB-lite"/>
    </source>
</evidence>
<keyword evidence="2" id="KW-0677">Repeat</keyword>
<dbReference type="Pfam" id="PF25390">
    <property type="entry name" value="WD40_RLD"/>
    <property type="match status" value="1"/>
</dbReference>
<dbReference type="Gene3D" id="2.130.10.30">
    <property type="entry name" value="Regulator of chromosome condensation 1/beta-lactamase-inhibitor protein II"/>
    <property type="match status" value="2"/>
</dbReference>
<dbReference type="PROSITE" id="PS50178">
    <property type="entry name" value="ZF_FYVE"/>
    <property type="match status" value="1"/>
</dbReference>
<feature type="domain" description="BRX" evidence="10">
    <location>
        <begin position="990"/>
        <end position="1045"/>
    </location>
</feature>
<evidence type="ECO:0000259" key="10">
    <source>
        <dbReference type="PROSITE" id="PS51514"/>
    </source>
</evidence>
<dbReference type="InterPro" id="IPR000306">
    <property type="entry name" value="Znf_FYVE"/>
</dbReference>
<keyword evidence="12" id="KW-1185">Reference proteome</keyword>
<dbReference type="InterPro" id="IPR013083">
    <property type="entry name" value="Znf_RING/FYVE/PHD"/>
</dbReference>
<keyword evidence="1" id="KW-0479">Metal-binding</keyword>
<dbReference type="SUPFAM" id="SSF57903">
    <property type="entry name" value="FYVE/PHD zinc finger"/>
    <property type="match status" value="1"/>
</dbReference>
<feature type="compositionally biased region" description="Polar residues" evidence="8">
    <location>
        <begin position="815"/>
        <end position="828"/>
    </location>
</feature>
<dbReference type="FunFam" id="2.130.10.30:FF:000028">
    <property type="entry name" value="PH, RCC1 and FYVE domains-containing protein 1"/>
    <property type="match status" value="1"/>
</dbReference>
<dbReference type="CDD" id="cd13365">
    <property type="entry name" value="PH_PLC_plant-like"/>
    <property type="match status" value="1"/>
</dbReference>
<evidence type="ECO:0000256" key="7">
    <source>
        <dbReference type="SAM" id="Coils"/>
    </source>
</evidence>
<dbReference type="GO" id="GO:0008270">
    <property type="term" value="F:zinc ion binding"/>
    <property type="evidence" value="ECO:0007669"/>
    <property type="project" value="UniProtKB-KW"/>
</dbReference>
<dbReference type="Pfam" id="PF08381">
    <property type="entry name" value="BRX"/>
    <property type="match status" value="1"/>
</dbReference>
<evidence type="ECO:0000256" key="3">
    <source>
        <dbReference type="ARBA" id="ARBA00022771"/>
    </source>
</evidence>
<reference evidence="11 12" key="1">
    <citation type="journal article" date="2020" name="Mol. Biol. Evol.">
        <title>Distinct Expression and Methylation Patterns for Genes with Different Fates following a Single Whole-Genome Duplication in Flowering Plants.</title>
        <authorList>
            <person name="Shi T."/>
            <person name="Rahmani R.S."/>
            <person name="Gugger P.F."/>
            <person name="Wang M."/>
            <person name="Li H."/>
            <person name="Zhang Y."/>
            <person name="Li Z."/>
            <person name="Wang Q."/>
            <person name="Van de Peer Y."/>
            <person name="Marchal K."/>
            <person name="Chen J."/>
        </authorList>
    </citation>
    <scope>NUCLEOTIDE SEQUENCE [LARGE SCALE GENOMIC DNA]</scope>
    <source>
        <tissue evidence="11">Leaf</tissue>
    </source>
</reference>
<dbReference type="AlphaFoldDB" id="A0A822YJX4"/>
<feature type="repeat" description="RCC1" evidence="6">
    <location>
        <begin position="257"/>
        <end position="318"/>
    </location>
</feature>
<dbReference type="CDD" id="cd00065">
    <property type="entry name" value="FYVE_like_SF"/>
    <property type="match status" value="1"/>
</dbReference>
<accession>A0A822YJX4</accession>
<dbReference type="PANTHER" id="PTHR22870:SF358">
    <property type="entry name" value="REGULATOR OF CHROMOSOME CONDENSATION (RCC1) FAMILY WITH FYVE ZINC FINGER DOMAIN-CONTAINING PROTEIN"/>
    <property type="match status" value="1"/>
</dbReference>
<evidence type="ECO:0000313" key="12">
    <source>
        <dbReference type="Proteomes" id="UP000607653"/>
    </source>
</evidence>
<dbReference type="InterPro" id="IPR011993">
    <property type="entry name" value="PH-like_dom_sf"/>
</dbReference>
<keyword evidence="7" id="KW-0175">Coiled coil</keyword>
<evidence type="ECO:0000259" key="9">
    <source>
        <dbReference type="PROSITE" id="PS50178"/>
    </source>
</evidence>
<name>A0A822YJX4_NELNU</name>
<dbReference type="SUPFAM" id="SSF50729">
    <property type="entry name" value="PH domain-like"/>
    <property type="match status" value="1"/>
</dbReference>
<feature type="repeat" description="RCC1" evidence="6">
    <location>
        <begin position="542"/>
        <end position="593"/>
    </location>
</feature>
<feature type="region of interest" description="Disordered" evidence="8">
    <location>
        <begin position="814"/>
        <end position="840"/>
    </location>
</feature>
<dbReference type="InterPro" id="IPR013591">
    <property type="entry name" value="Brevis_radix_dom"/>
</dbReference>
<evidence type="ECO:0000256" key="4">
    <source>
        <dbReference type="ARBA" id="ARBA00022833"/>
    </source>
</evidence>
<keyword evidence="4" id="KW-0862">Zinc</keyword>
<dbReference type="SUPFAM" id="SSF50985">
    <property type="entry name" value="RCC1/BLIP-II"/>
    <property type="match status" value="1"/>
</dbReference>
<dbReference type="Proteomes" id="UP000607653">
    <property type="component" value="Unassembled WGS sequence"/>
</dbReference>
<feature type="repeat" description="RCC1" evidence="6">
    <location>
        <begin position="426"/>
        <end position="477"/>
    </location>
</feature>
<dbReference type="Gene3D" id="2.30.29.30">
    <property type="entry name" value="Pleckstrin-homology domain (PH domain)/Phosphotyrosine-binding domain (PTB)"/>
    <property type="match status" value="1"/>
</dbReference>
<evidence type="ECO:0008006" key="13">
    <source>
        <dbReference type="Google" id="ProtNLM"/>
    </source>
</evidence>